<dbReference type="EMBL" id="JBANAX010000931">
    <property type="protein sequence ID" value="KAL1188173.1"/>
    <property type="molecule type" value="Genomic_DNA"/>
</dbReference>
<feature type="domain" description="Cathepsin propeptide inhibitor" evidence="9">
    <location>
        <begin position="38"/>
        <end position="96"/>
    </location>
</feature>
<feature type="signal peptide" evidence="7">
    <location>
        <begin position="1"/>
        <end position="25"/>
    </location>
</feature>
<dbReference type="GO" id="GO:0006508">
    <property type="term" value="P:proteolysis"/>
    <property type="evidence" value="ECO:0007669"/>
    <property type="project" value="UniProtKB-KW"/>
</dbReference>
<dbReference type="InterPro" id="IPR000169">
    <property type="entry name" value="Pept_cys_AS"/>
</dbReference>
<dbReference type="Proteomes" id="UP001558713">
    <property type="component" value="Unassembled WGS sequence"/>
</dbReference>
<evidence type="ECO:0000313" key="11">
    <source>
        <dbReference type="Proteomes" id="UP001558713"/>
    </source>
</evidence>
<keyword evidence="2 10" id="KW-0645">Protease</keyword>
<dbReference type="Gene3D" id="3.90.70.10">
    <property type="entry name" value="Cysteine proteinases"/>
    <property type="match status" value="1"/>
</dbReference>
<dbReference type="AlphaFoldDB" id="A0ABD0Z0E8"/>
<evidence type="ECO:0000259" key="8">
    <source>
        <dbReference type="SMART" id="SM00645"/>
    </source>
</evidence>
<dbReference type="PROSITE" id="PS00639">
    <property type="entry name" value="THIOL_PROTEASE_HIS"/>
    <property type="match status" value="1"/>
</dbReference>
<name>A0ABD0Z0E8_CARAN</name>
<dbReference type="PRINTS" id="PR00705">
    <property type="entry name" value="PAPAIN"/>
</dbReference>
<keyword evidence="4" id="KW-0378">Hydrolase</keyword>
<accession>A0ABD0Z0E8</accession>
<dbReference type="FunFam" id="3.90.70.10:FF:000067">
    <property type="entry name" value="Senescence-specific cysteine protease"/>
    <property type="match status" value="1"/>
</dbReference>
<dbReference type="InterPro" id="IPR025661">
    <property type="entry name" value="Pept_asp_AS"/>
</dbReference>
<organism evidence="10 11">
    <name type="scientific">Cardamine amara subsp. amara</name>
    <dbReference type="NCBI Taxonomy" id="228776"/>
    <lineage>
        <taxon>Eukaryota</taxon>
        <taxon>Viridiplantae</taxon>
        <taxon>Streptophyta</taxon>
        <taxon>Embryophyta</taxon>
        <taxon>Tracheophyta</taxon>
        <taxon>Spermatophyta</taxon>
        <taxon>Magnoliopsida</taxon>
        <taxon>eudicotyledons</taxon>
        <taxon>Gunneridae</taxon>
        <taxon>Pentapetalae</taxon>
        <taxon>rosids</taxon>
        <taxon>malvids</taxon>
        <taxon>Brassicales</taxon>
        <taxon>Brassicaceae</taxon>
        <taxon>Cardamineae</taxon>
        <taxon>Cardamine</taxon>
    </lineage>
</organism>
<proteinExistence type="inferred from homology"/>
<dbReference type="InterPro" id="IPR025660">
    <property type="entry name" value="Pept_his_AS"/>
</dbReference>
<evidence type="ECO:0000256" key="7">
    <source>
        <dbReference type="SAM" id="SignalP"/>
    </source>
</evidence>
<evidence type="ECO:0000313" key="10">
    <source>
        <dbReference type="EMBL" id="KAL1188173.1"/>
    </source>
</evidence>
<evidence type="ECO:0000259" key="9">
    <source>
        <dbReference type="SMART" id="SM00848"/>
    </source>
</evidence>
<evidence type="ECO:0000256" key="1">
    <source>
        <dbReference type="ARBA" id="ARBA00008455"/>
    </source>
</evidence>
<keyword evidence="3 7" id="KW-0732">Signal</keyword>
<evidence type="ECO:0000256" key="5">
    <source>
        <dbReference type="ARBA" id="ARBA00022807"/>
    </source>
</evidence>
<dbReference type="InterPro" id="IPR039417">
    <property type="entry name" value="Peptidase_C1A_papain-like"/>
</dbReference>
<feature type="chain" id="PRO_5044751096" evidence="7">
    <location>
        <begin position="26"/>
        <end position="345"/>
    </location>
</feature>
<dbReference type="GO" id="GO:0008234">
    <property type="term" value="F:cysteine-type peptidase activity"/>
    <property type="evidence" value="ECO:0007669"/>
    <property type="project" value="UniProtKB-KW"/>
</dbReference>
<dbReference type="Pfam" id="PF00112">
    <property type="entry name" value="Peptidase_C1"/>
    <property type="match status" value="1"/>
</dbReference>
<dbReference type="InterPro" id="IPR000668">
    <property type="entry name" value="Peptidase_C1A_C"/>
</dbReference>
<dbReference type="SMART" id="SM00645">
    <property type="entry name" value="Pept_C1"/>
    <property type="match status" value="1"/>
</dbReference>
<keyword evidence="6" id="KW-1015">Disulfide bond</keyword>
<dbReference type="InterPro" id="IPR013201">
    <property type="entry name" value="Prot_inhib_I29"/>
</dbReference>
<dbReference type="PROSITE" id="PS00640">
    <property type="entry name" value="THIOL_PROTEASE_ASN"/>
    <property type="match status" value="1"/>
</dbReference>
<evidence type="ECO:0000256" key="2">
    <source>
        <dbReference type="ARBA" id="ARBA00022670"/>
    </source>
</evidence>
<keyword evidence="11" id="KW-1185">Reference proteome</keyword>
<dbReference type="InterPro" id="IPR038765">
    <property type="entry name" value="Papain-like_cys_pep_sf"/>
</dbReference>
<dbReference type="SMART" id="SM00848">
    <property type="entry name" value="Inhibitor_I29"/>
    <property type="match status" value="1"/>
</dbReference>
<dbReference type="CDD" id="cd02248">
    <property type="entry name" value="Peptidase_C1A"/>
    <property type="match status" value="1"/>
</dbReference>
<dbReference type="PANTHER" id="PTHR12411">
    <property type="entry name" value="CYSTEINE PROTEASE FAMILY C1-RELATED"/>
    <property type="match status" value="1"/>
</dbReference>
<reference evidence="10 11" key="1">
    <citation type="submission" date="2024-04" db="EMBL/GenBank/DDBJ databases">
        <title>Genome assembly C_amara_ONT_v2.</title>
        <authorList>
            <person name="Yant L."/>
            <person name="Moore C."/>
            <person name="Slenker M."/>
        </authorList>
    </citation>
    <scope>NUCLEOTIDE SEQUENCE [LARGE SCALE GENOMIC DNA]</scope>
    <source>
        <tissue evidence="10">Leaf</tissue>
    </source>
</reference>
<comment type="similarity">
    <text evidence="1">Belongs to the peptidase C1 family.</text>
</comment>
<evidence type="ECO:0000256" key="6">
    <source>
        <dbReference type="ARBA" id="ARBA00023157"/>
    </source>
</evidence>
<dbReference type="PROSITE" id="PS00139">
    <property type="entry name" value="THIOL_PROTEASE_CYS"/>
    <property type="match status" value="1"/>
</dbReference>
<evidence type="ECO:0000256" key="3">
    <source>
        <dbReference type="ARBA" id="ARBA00022729"/>
    </source>
</evidence>
<gene>
    <name evidence="10" type="ORF">V5N11_003202</name>
</gene>
<feature type="domain" description="Peptidase C1A papain C-terminal" evidence="8">
    <location>
        <begin position="130"/>
        <end position="344"/>
    </location>
</feature>
<keyword evidence="5" id="KW-0788">Thiol protease</keyword>
<dbReference type="InterPro" id="IPR013128">
    <property type="entry name" value="Peptidase_C1A"/>
</dbReference>
<sequence length="345" mass="38094">MAFTHIQIFLIVSLISSICFSNTLSRPLDNELIMRKRYNEWMAQHGRAYTDMKVKDNRYVVFKSNVERIERLNNVPGGRTFKLAVNQFADLTNDEFRSMYTGYKGNSMFSSRSGITATPFRYQNISAGALPISVDWRKKGAVTPIKDQGSCGSCWAFSAVAAIEGATQIKKGKLISLSEQQLVDCDTKNFGCGGGWMDTAFEYIMGNGGITTELNYPYKGEDATCNSMKTNLKATSITGYEDVPVNNEKALMNAVAHQPVSIAIEGGGFDFQFYSSGVFTGECTTDLDHAVTAIGYGESNNGLKYWIIKNSWGTSWGENGYIRIQKDVTEKGLCGLAMKASYPTI</sequence>
<comment type="caution">
    <text evidence="10">The sequence shown here is derived from an EMBL/GenBank/DDBJ whole genome shotgun (WGS) entry which is preliminary data.</text>
</comment>
<dbReference type="Pfam" id="PF08246">
    <property type="entry name" value="Inhibitor_I29"/>
    <property type="match status" value="1"/>
</dbReference>
<dbReference type="SUPFAM" id="SSF54001">
    <property type="entry name" value="Cysteine proteinases"/>
    <property type="match status" value="1"/>
</dbReference>
<protein>
    <submittedName>
        <fullName evidence="10">Senescence-specific cysteine protease SAG12</fullName>
    </submittedName>
</protein>
<evidence type="ECO:0000256" key="4">
    <source>
        <dbReference type="ARBA" id="ARBA00022801"/>
    </source>
</evidence>